<accession>A0A7Y3S698</accession>
<name>A0A7Y3S698_9HYPH</name>
<dbReference type="AlphaFoldDB" id="A0A7Y3S698"/>
<dbReference type="RefSeq" id="WP_171376870.1">
    <property type="nucleotide sequence ID" value="NZ_JABFCN010000023.1"/>
</dbReference>
<dbReference type="Proteomes" id="UP000519972">
    <property type="component" value="Unassembled WGS sequence"/>
</dbReference>
<dbReference type="PROSITE" id="PS00018">
    <property type="entry name" value="EF_HAND_1"/>
    <property type="match status" value="1"/>
</dbReference>
<evidence type="ECO:0000313" key="2">
    <source>
        <dbReference type="Proteomes" id="UP000519972"/>
    </source>
</evidence>
<evidence type="ECO:0000313" key="1">
    <source>
        <dbReference type="EMBL" id="NNU37864.1"/>
    </source>
</evidence>
<dbReference type="EMBL" id="JABFCN010000023">
    <property type="protein sequence ID" value="NNU37864.1"/>
    <property type="molecule type" value="Genomic_DNA"/>
</dbReference>
<keyword evidence="2" id="KW-1185">Reference proteome</keyword>
<comment type="caution">
    <text evidence="1">The sequence shown here is derived from an EMBL/GenBank/DDBJ whole genome shotgun (WGS) entry which is preliminary data.</text>
</comment>
<dbReference type="InterPro" id="IPR018247">
    <property type="entry name" value="EF_Hand_1_Ca_BS"/>
</dbReference>
<sequence length="93" mass="10222">MNSTLDQMSFEAQSHFSHNIIGGNDANRDGYVTREEYSKNLMSGPSPRTFAEALHIWNTLSGGADRVSEEDLNSNSAGKIIASVGVIDRSKYR</sequence>
<evidence type="ECO:0008006" key="3">
    <source>
        <dbReference type="Google" id="ProtNLM"/>
    </source>
</evidence>
<protein>
    <recommendedName>
        <fullName evidence="3">EF-hand domain-containing protein</fullName>
    </recommendedName>
</protein>
<gene>
    <name evidence="1" type="ORF">G9X64_15465</name>
</gene>
<organism evidence="1 2">
    <name type="scientific">Rhizobium sophorae</name>
    <dbReference type="NCBI Taxonomy" id="1535242"/>
    <lineage>
        <taxon>Bacteria</taxon>
        <taxon>Pseudomonadati</taxon>
        <taxon>Pseudomonadota</taxon>
        <taxon>Alphaproteobacteria</taxon>
        <taxon>Hyphomicrobiales</taxon>
        <taxon>Rhizobiaceae</taxon>
        <taxon>Rhizobium/Agrobacterium group</taxon>
        <taxon>Rhizobium</taxon>
    </lineage>
</organism>
<proteinExistence type="predicted"/>
<reference evidence="1 2" key="1">
    <citation type="submission" date="2020-02" db="EMBL/GenBank/DDBJ databases">
        <authorList>
            <person name="Sun Q."/>
        </authorList>
    </citation>
    <scope>NUCLEOTIDE SEQUENCE [LARGE SCALE GENOMIC DNA]</scope>
    <source>
        <strain evidence="1 2">CCBAU 03386</strain>
    </source>
</reference>